<keyword evidence="2" id="KW-1185">Reference proteome</keyword>
<proteinExistence type="predicted"/>
<dbReference type="EMBL" id="CAHJWF010000277">
    <property type="protein sequence ID" value="CAB5504708.1"/>
    <property type="molecule type" value="Genomic_DNA"/>
</dbReference>
<reference evidence="1 2" key="1">
    <citation type="submission" date="2020-05" db="EMBL/GenBank/DDBJ databases">
        <authorList>
            <person name="Petersen J."/>
            <person name="Sayavedra L."/>
        </authorList>
    </citation>
    <scope>NUCLEOTIDE SEQUENCE [LARGE SCALE GENOMIC DNA]</scope>
    <source>
        <strain evidence="1">B azoricus SOX ET2 1586I</strain>
    </source>
</reference>
<dbReference type="Proteomes" id="UP000626656">
    <property type="component" value="Unassembled WGS sequence"/>
</dbReference>
<sequence length="36" mass="4086">MYNKNMHADKIKLRSLFAMLDFSGDVGVSFKGFSET</sequence>
<comment type="caution">
    <text evidence="1">The sequence shown here is derived from an EMBL/GenBank/DDBJ whole genome shotgun (WGS) entry which is preliminary data.</text>
</comment>
<name>A0ABN7GDC0_9GAMM</name>
<evidence type="ECO:0000313" key="1">
    <source>
        <dbReference type="EMBL" id="CAB5504708.1"/>
    </source>
</evidence>
<gene>
    <name evidence="1" type="ORF">AZO1586I_1332</name>
</gene>
<organism evidence="1 2">
    <name type="scientific">Bathymodiolus thermophilus thioautotrophic gill symbiont</name>
    <dbReference type="NCBI Taxonomy" id="2360"/>
    <lineage>
        <taxon>Bacteria</taxon>
        <taxon>Pseudomonadati</taxon>
        <taxon>Pseudomonadota</taxon>
        <taxon>Gammaproteobacteria</taxon>
        <taxon>sulfur-oxidizing symbionts</taxon>
    </lineage>
</organism>
<evidence type="ECO:0000313" key="2">
    <source>
        <dbReference type="Proteomes" id="UP000626656"/>
    </source>
</evidence>
<accession>A0ABN7GDC0</accession>
<protein>
    <submittedName>
        <fullName evidence="1">Uncharacterized protein</fullName>
    </submittedName>
</protein>